<dbReference type="KEGG" id="scj:SCANT_v1c01190"/>
<evidence type="ECO:0000256" key="8">
    <source>
        <dbReference type="SAM" id="MobiDB-lite"/>
    </source>
</evidence>
<evidence type="ECO:0000256" key="6">
    <source>
        <dbReference type="ARBA" id="ARBA00023065"/>
    </source>
</evidence>
<evidence type="ECO:0000256" key="7">
    <source>
        <dbReference type="ARBA" id="ARBA00023136"/>
    </source>
</evidence>
<evidence type="ECO:0000256" key="2">
    <source>
        <dbReference type="ARBA" id="ARBA00022448"/>
    </source>
</evidence>
<feature type="transmembrane region" description="Helical" evidence="9">
    <location>
        <begin position="486"/>
        <end position="507"/>
    </location>
</feature>
<evidence type="ECO:0000313" key="10">
    <source>
        <dbReference type="EMBL" id="ALD66029.1"/>
    </source>
</evidence>
<comment type="subcellular location">
    <subcellularLocation>
        <location evidence="1">Cell membrane</location>
        <topology evidence="1">Multi-pass membrane protein</topology>
    </subcellularLocation>
</comment>
<dbReference type="PANTHER" id="PTHR32024">
    <property type="entry name" value="TRK SYSTEM POTASSIUM UPTAKE PROTEIN TRKG-RELATED"/>
    <property type="match status" value="1"/>
</dbReference>
<dbReference type="GO" id="GO:0005886">
    <property type="term" value="C:plasma membrane"/>
    <property type="evidence" value="ECO:0007669"/>
    <property type="project" value="UniProtKB-SubCell"/>
</dbReference>
<feature type="transmembrane region" description="Helical" evidence="9">
    <location>
        <begin position="447"/>
        <end position="466"/>
    </location>
</feature>
<reference evidence="10 11" key="1">
    <citation type="journal article" date="2015" name="Genome Announc.">
        <title>Complete Genome Sequence of Spiroplasma cantharicola CC-1T (DSM 21588), a Bacterium Isolated from Soldier Beetle (Cantharis carolinus).</title>
        <authorList>
            <person name="Lo W.S."/>
            <person name="Liu P.Y."/>
            <person name="Kuo C.H."/>
        </authorList>
    </citation>
    <scope>NUCLEOTIDE SEQUENCE [LARGE SCALE GENOMIC DNA]</scope>
    <source>
        <strain evidence="10 11">CC-1</strain>
    </source>
</reference>
<feature type="transmembrane region" description="Helical" evidence="9">
    <location>
        <begin position="290"/>
        <end position="312"/>
    </location>
</feature>
<dbReference type="RefSeq" id="WP_053945806.1">
    <property type="nucleotide sequence ID" value="NZ_CP012622.1"/>
</dbReference>
<keyword evidence="4 9" id="KW-0812">Transmembrane</keyword>
<keyword evidence="3" id="KW-1003">Cell membrane</keyword>
<dbReference type="EMBL" id="CP012622">
    <property type="protein sequence ID" value="ALD66029.1"/>
    <property type="molecule type" value="Genomic_DNA"/>
</dbReference>
<keyword evidence="11" id="KW-1185">Reference proteome</keyword>
<keyword evidence="6" id="KW-0406">Ion transport</keyword>
<keyword evidence="2" id="KW-0813">Transport</keyword>
<accession>A0A0M4JHU0</accession>
<dbReference type="Pfam" id="PF02386">
    <property type="entry name" value="TrkH"/>
    <property type="match status" value="1"/>
</dbReference>
<feature type="region of interest" description="Disordered" evidence="8">
    <location>
        <begin position="1"/>
        <end position="24"/>
    </location>
</feature>
<dbReference type="PATRIC" id="fig|362837.3.peg.119"/>
<evidence type="ECO:0000313" key="11">
    <source>
        <dbReference type="Proteomes" id="UP000063919"/>
    </source>
</evidence>
<evidence type="ECO:0000256" key="5">
    <source>
        <dbReference type="ARBA" id="ARBA00022989"/>
    </source>
</evidence>
<dbReference type="OrthoDB" id="9810952at2"/>
<proteinExistence type="predicted"/>
<feature type="transmembrane region" description="Helical" evidence="9">
    <location>
        <begin position="519"/>
        <end position="540"/>
    </location>
</feature>
<dbReference type="InterPro" id="IPR003445">
    <property type="entry name" value="Cat_transpt"/>
</dbReference>
<dbReference type="GO" id="GO:0008324">
    <property type="term" value="F:monoatomic cation transmembrane transporter activity"/>
    <property type="evidence" value="ECO:0007669"/>
    <property type="project" value="InterPro"/>
</dbReference>
<dbReference type="STRING" id="362837.SCANT_v1c01190"/>
<protein>
    <submittedName>
        <fullName evidence="10">Potassium uptake protein KtrB</fullName>
    </submittedName>
</protein>
<feature type="transmembrane region" description="Helical" evidence="9">
    <location>
        <begin position="108"/>
        <end position="136"/>
    </location>
</feature>
<evidence type="ECO:0000256" key="9">
    <source>
        <dbReference type="SAM" id="Phobius"/>
    </source>
</evidence>
<feature type="transmembrane region" description="Helical" evidence="9">
    <location>
        <begin position="250"/>
        <end position="270"/>
    </location>
</feature>
<dbReference type="AlphaFoldDB" id="A0A0M4JHU0"/>
<dbReference type="PANTHER" id="PTHR32024:SF1">
    <property type="entry name" value="KTR SYSTEM POTASSIUM UPTAKE PROTEIN B"/>
    <property type="match status" value="1"/>
</dbReference>
<feature type="transmembrane region" description="Helical" evidence="9">
    <location>
        <begin position="52"/>
        <end position="72"/>
    </location>
</feature>
<keyword evidence="7 9" id="KW-0472">Membrane</keyword>
<keyword evidence="5 9" id="KW-1133">Transmembrane helix</keyword>
<feature type="transmembrane region" description="Helical" evidence="9">
    <location>
        <begin position="167"/>
        <end position="188"/>
    </location>
</feature>
<organism evidence="10 11">
    <name type="scientific">Spiroplasma cantharicola</name>
    <dbReference type="NCBI Taxonomy" id="362837"/>
    <lineage>
        <taxon>Bacteria</taxon>
        <taxon>Bacillati</taxon>
        <taxon>Mycoplasmatota</taxon>
        <taxon>Mollicutes</taxon>
        <taxon>Entomoplasmatales</taxon>
        <taxon>Spiroplasmataceae</taxon>
        <taxon>Spiroplasma</taxon>
    </lineage>
</organism>
<name>A0A0M4JHU0_9MOLU</name>
<dbReference type="Proteomes" id="UP000063919">
    <property type="component" value="Chromosome"/>
</dbReference>
<dbReference type="GO" id="GO:0030001">
    <property type="term" value="P:metal ion transport"/>
    <property type="evidence" value="ECO:0007669"/>
    <property type="project" value="UniProtKB-ARBA"/>
</dbReference>
<evidence type="ECO:0000256" key="1">
    <source>
        <dbReference type="ARBA" id="ARBA00004651"/>
    </source>
</evidence>
<evidence type="ECO:0000256" key="3">
    <source>
        <dbReference type="ARBA" id="ARBA00022475"/>
    </source>
</evidence>
<sequence>MKNSSSDEKDIVKSKSNKKKPEVKKSLENKNEKFFHKLKNWLPFSRISGKIILAYLISIILGGFLLSIPGVVVDPKNHWNFITGMFTASSAISDTGITMVQTNTGYSFIGQLLIIIMCQIGGIGILTIKITLLVMIGRKISLDDQNIAQKERGNNSLSNTVEMIKDAFVFLLILELVGSIVLFFGFYFTPLSLDGIHKLDPSSVTNPYNDFGKSLWAAIFHSISATNNAGFDIVSGNSLLPYNQGSSHAYLIQVTFLCQWVIGGLGYPTYHDIKKKIKARKQGKKVKFSLFTKLNFITYISLFLLGPVLVFLTEYLTVEESQILLNGHYEESYMLLEKEKVYIFNKWVADGDGSWKPTHVWLMDLIFNVSSTRNAGFATVDVNSFTAGSKYLLSIWMFIGAAPSSTAGGIRTTTFAICILAIFSIMRNKKSVEVFKRKIPDETVKRAFAVVFISFFIVTTSIFVVYLDSNKMLFRTDETQNTEATIIKLIMYVCSAFGTVGFQPFPNEQIIQLGVISKIMLVMTMFVGQLGISNTLLAFVKPKNKQNFSYLEEEVTIG</sequence>
<evidence type="ECO:0000256" key="4">
    <source>
        <dbReference type="ARBA" id="ARBA00022692"/>
    </source>
</evidence>
<gene>
    <name evidence="10" type="primary">ktrB</name>
    <name evidence="10" type="ORF">SCANT_v1c01190</name>
</gene>
<feature type="transmembrane region" description="Helical" evidence="9">
    <location>
        <begin position="393"/>
        <end position="426"/>
    </location>
</feature>